<evidence type="ECO:0000313" key="7">
    <source>
        <dbReference type="EMBL" id="KAH1903455.1"/>
    </source>
</evidence>
<keyword evidence="2" id="KW-0238">DNA-binding</keyword>
<dbReference type="SMART" id="SM00066">
    <property type="entry name" value="GAL4"/>
    <property type="match status" value="1"/>
</dbReference>
<evidence type="ECO:0000259" key="6">
    <source>
        <dbReference type="PROSITE" id="PS50048"/>
    </source>
</evidence>
<evidence type="ECO:0000313" key="8">
    <source>
        <dbReference type="Proteomes" id="UP000813423"/>
    </source>
</evidence>
<dbReference type="InterPro" id="IPR001138">
    <property type="entry name" value="Zn2Cys6_DnaBD"/>
</dbReference>
<evidence type="ECO:0000256" key="1">
    <source>
        <dbReference type="ARBA" id="ARBA00023015"/>
    </source>
</evidence>
<evidence type="ECO:0000256" key="4">
    <source>
        <dbReference type="ARBA" id="ARBA00023242"/>
    </source>
</evidence>
<accession>A0A9P8SSJ9</accession>
<gene>
    <name evidence="7" type="ORF">KXV57_006910</name>
</gene>
<evidence type="ECO:0000256" key="2">
    <source>
        <dbReference type="ARBA" id="ARBA00023125"/>
    </source>
</evidence>
<feature type="region of interest" description="Disordered" evidence="5">
    <location>
        <begin position="105"/>
        <end position="128"/>
    </location>
</feature>
<keyword evidence="3" id="KW-0804">Transcription</keyword>
<organism evidence="7 8">
    <name type="scientific">Aspergillus fumigatus</name>
    <name type="common">Neosartorya fumigata</name>
    <dbReference type="NCBI Taxonomy" id="746128"/>
    <lineage>
        <taxon>Eukaryota</taxon>
        <taxon>Fungi</taxon>
        <taxon>Dikarya</taxon>
        <taxon>Ascomycota</taxon>
        <taxon>Pezizomycotina</taxon>
        <taxon>Eurotiomycetes</taxon>
        <taxon>Eurotiomycetidae</taxon>
        <taxon>Eurotiales</taxon>
        <taxon>Aspergillaceae</taxon>
        <taxon>Aspergillus</taxon>
        <taxon>Aspergillus subgen. Fumigati</taxon>
    </lineage>
</organism>
<dbReference type="InterPro" id="IPR036864">
    <property type="entry name" value="Zn2-C6_fun-type_DNA-bd_sf"/>
</dbReference>
<dbReference type="GO" id="GO:0008270">
    <property type="term" value="F:zinc ion binding"/>
    <property type="evidence" value="ECO:0007669"/>
    <property type="project" value="InterPro"/>
</dbReference>
<dbReference type="OMA" id="LPCMDAC"/>
<dbReference type="PROSITE" id="PS50048">
    <property type="entry name" value="ZN2_CY6_FUNGAL_2"/>
    <property type="match status" value="1"/>
</dbReference>
<dbReference type="GO" id="GO:0000981">
    <property type="term" value="F:DNA-binding transcription factor activity, RNA polymerase II-specific"/>
    <property type="evidence" value="ECO:0007669"/>
    <property type="project" value="InterPro"/>
</dbReference>
<sequence>MSAMSSPQSDLTALRKGTKSCTECRRRKVRCVRISEDAKSCRQCEERGSTCVAQLPTRLKSSRARFSSRQRIKQLEFQVTQLTKIVNNLEVKLGSKPSRVVCSDTVQAPDAQESDAESSGSDFPMTDRPSHLRSLFQNDWLSFDSSQNANKAQGKISTQFSRVVRPRLQSLIPPKDEVIEIAGSSFDWLTLLHTLLPQPCTVVSQQDLVVRYEEMCSPDVNILTLALWLLALAIMAQQLPQQSENSEDQLRKCQKRADLCRQIINTMESTVLCHDRLLATGEGLAMAVHFARLHIGLGNLQKAWLTIRRLVAIAELMGLPRIHQAVRLDKISGTDDQHSYRMAQLWELLCNIERMSGMILNLPPDTRRYQPSPSLQLIVDGVVQPDVYATKLLHIAVRIHEIDESSASQGPAPELHMTALEIVRDLGSLAAQTPSTWWLVNETEPITANHIVQFFHYTVLMRVYLPMALRQDSREEYLYSRLPCMDACVAVARRYIFLRRKLPPGVFVGRVMDLQAFTAAAVLLLLSRNTFPTERRSFHVDTSQIQGVIAEVIEIMGQRSKDPTGFESVEQAFNTLCALNQLLRQEENTASEQTMTLQVPLLGRLHIRRNVKPPQSTAINAKASSTLAPSSHALSQGNVSASFLQGPVGCQLPTVMDGATVVQNGWGWNDFSWSIEDTHQSLFNDAFMGDSMGQAALWYNTSNNSLSTWNTFNIL</sequence>
<feature type="domain" description="Zn(2)-C6 fungal-type" evidence="6">
    <location>
        <begin position="20"/>
        <end position="53"/>
    </location>
</feature>
<name>A0A9P8SSJ9_ASPFM</name>
<dbReference type="SUPFAM" id="SSF57701">
    <property type="entry name" value="Zn2/Cys6 DNA-binding domain"/>
    <property type="match status" value="1"/>
</dbReference>
<evidence type="ECO:0000256" key="3">
    <source>
        <dbReference type="ARBA" id="ARBA00023163"/>
    </source>
</evidence>
<dbReference type="PANTHER" id="PTHR47840:SF3">
    <property type="entry name" value="ZN(II)2CYS6 TRANSCRIPTION FACTOR (EUROFUNG)"/>
    <property type="match status" value="1"/>
</dbReference>
<dbReference type="PANTHER" id="PTHR47840">
    <property type="entry name" value="ZN(II)2CYS6 TRANSCRIPTION FACTOR (EUROFUNG)-RELATED"/>
    <property type="match status" value="1"/>
</dbReference>
<keyword evidence="4" id="KW-0539">Nucleus</keyword>
<reference evidence="7" key="1">
    <citation type="submission" date="2021-08" db="EMBL/GenBank/DDBJ databases">
        <title>Global Aspergillus fumigatus from environmental and clinical sources.</title>
        <authorList>
            <person name="Barber A."/>
            <person name="Sae-Ong T."/>
        </authorList>
    </citation>
    <scope>NUCLEOTIDE SEQUENCE</scope>
    <source>
        <strain evidence="7">NRZ-2016-071</strain>
    </source>
</reference>
<dbReference type="GO" id="GO:0003677">
    <property type="term" value="F:DNA binding"/>
    <property type="evidence" value="ECO:0007669"/>
    <property type="project" value="UniProtKB-KW"/>
</dbReference>
<dbReference type="EMBL" id="JAIBSC010000052">
    <property type="protein sequence ID" value="KAH1903455.1"/>
    <property type="molecule type" value="Genomic_DNA"/>
</dbReference>
<dbReference type="Gene3D" id="4.10.240.10">
    <property type="entry name" value="Zn(2)-C6 fungal-type DNA-binding domain"/>
    <property type="match status" value="1"/>
</dbReference>
<dbReference type="AlphaFoldDB" id="A0A9P8SSJ9"/>
<protein>
    <recommendedName>
        <fullName evidence="6">Zn(2)-C6 fungal-type domain-containing protein</fullName>
    </recommendedName>
</protein>
<proteinExistence type="predicted"/>
<comment type="caution">
    <text evidence="7">The sequence shown here is derived from an EMBL/GenBank/DDBJ whole genome shotgun (WGS) entry which is preliminary data.</text>
</comment>
<dbReference type="Proteomes" id="UP000813423">
    <property type="component" value="Unassembled WGS sequence"/>
</dbReference>
<dbReference type="CDD" id="cd12148">
    <property type="entry name" value="fungal_TF_MHR"/>
    <property type="match status" value="1"/>
</dbReference>
<evidence type="ECO:0000256" key="5">
    <source>
        <dbReference type="SAM" id="MobiDB-lite"/>
    </source>
</evidence>
<dbReference type="PROSITE" id="PS00463">
    <property type="entry name" value="ZN2_CY6_FUNGAL_1"/>
    <property type="match status" value="1"/>
</dbReference>
<keyword evidence="1" id="KW-0805">Transcription regulation</keyword>